<protein>
    <submittedName>
        <fullName evidence="2">Uncharacterized protein</fullName>
    </submittedName>
</protein>
<comment type="caution">
    <text evidence="2">The sequence shown here is derived from an EMBL/GenBank/DDBJ whole genome shotgun (WGS) entry which is preliminary data.</text>
</comment>
<reference evidence="2 3" key="1">
    <citation type="journal article" date="2022" name="G3 (Bethesda)">
        <title>Whole-genome sequence and methylome profiling of the almond [Prunus dulcis (Mill.) D.A. Webb] cultivar 'Nonpareil'.</title>
        <authorList>
            <person name="D'Amico-Willman K.M."/>
            <person name="Ouma W.Z."/>
            <person name="Meulia T."/>
            <person name="Sideli G.M."/>
            <person name="Gradziel T.M."/>
            <person name="Fresnedo-Ramirez J."/>
        </authorList>
    </citation>
    <scope>NUCLEOTIDE SEQUENCE [LARGE SCALE GENOMIC DNA]</scope>
    <source>
        <strain evidence="2">Clone GOH B32 T37-40</strain>
    </source>
</reference>
<dbReference type="EMBL" id="JAJFAZ020000006">
    <property type="protein sequence ID" value="KAI5323419.1"/>
    <property type="molecule type" value="Genomic_DNA"/>
</dbReference>
<dbReference type="AlphaFoldDB" id="A0AAD4VFK0"/>
<keyword evidence="3" id="KW-1185">Reference proteome</keyword>
<sequence length="281" mass="30281">MYVWCDLGGRRLVCERERVMTAKDECSARPLSKRKADVKSSRNEAATSRAKDLSSLTKKPRIPSAKKTQVGAIPPSSARVKQLDGAGKKIGSMRNIWDVPLKPPVDKLGDRDMLRELGVDSALLTSLKVRMAADKKTKELFAKAEGSSTTLMADLQVDKSSLARDAGMSERVVVAAETIRNSSAIAPTSAADLFEAITDAYKLGYLDCTNGSAPFYAIGDKDIEMHCPNLPPVQREQVNTVDMKKAEEQEAQEAGGAAKSMANHVDAEKAADQGSPASILE</sequence>
<evidence type="ECO:0000313" key="2">
    <source>
        <dbReference type="EMBL" id="KAI5323419.1"/>
    </source>
</evidence>
<evidence type="ECO:0000313" key="3">
    <source>
        <dbReference type="Proteomes" id="UP001054821"/>
    </source>
</evidence>
<name>A0AAD4VFK0_PRUDU</name>
<gene>
    <name evidence="2" type="ORF">L3X38_032491</name>
</gene>
<organism evidence="2 3">
    <name type="scientific">Prunus dulcis</name>
    <name type="common">Almond</name>
    <name type="synonym">Amygdalus dulcis</name>
    <dbReference type="NCBI Taxonomy" id="3755"/>
    <lineage>
        <taxon>Eukaryota</taxon>
        <taxon>Viridiplantae</taxon>
        <taxon>Streptophyta</taxon>
        <taxon>Embryophyta</taxon>
        <taxon>Tracheophyta</taxon>
        <taxon>Spermatophyta</taxon>
        <taxon>Magnoliopsida</taxon>
        <taxon>eudicotyledons</taxon>
        <taxon>Gunneridae</taxon>
        <taxon>Pentapetalae</taxon>
        <taxon>rosids</taxon>
        <taxon>fabids</taxon>
        <taxon>Rosales</taxon>
        <taxon>Rosaceae</taxon>
        <taxon>Amygdaloideae</taxon>
        <taxon>Amygdaleae</taxon>
        <taxon>Prunus</taxon>
    </lineage>
</organism>
<feature type="region of interest" description="Disordered" evidence="1">
    <location>
        <begin position="27"/>
        <end position="77"/>
    </location>
</feature>
<accession>A0AAD4VFK0</accession>
<proteinExistence type="predicted"/>
<evidence type="ECO:0000256" key="1">
    <source>
        <dbReference type="SAM" id="MobiDB-lite"/>
    </source>
</evidence>
<dbReference type="Proteomes" id="UP001054821">
    <property type="component" value="Chromosome 6"/>
</dbReference>
<feature type="region of interest" description="Disordered" evidence="1">
    <location>
        <begin position="244"/>
        <end position="281"/>
    </location>
</feature>